<dbReference type="InterPro" id="IPR023393">
    <property type="entry name" value="START-like_dom_sf"/>
</dbReference>
<dbReference type="Proteomes" id="UP000287352">
    <property type="component" value="Unassembled WGS sequence"/>
</dbReference>
<evidence type="ECO:0000313" key="2">
    <source>
        <dbReference type="EMBL" id="GCE13705.1"/>
    </source>
</evidence>
<dbReference type="SUPFAM" id="SSF55961">
    <property type="entry name" value="Bet v1-like"/>
    <property type="match status" value="1"/>
</dbReference>
<evidence type="ECO:0000313" key="3">
    <source>
        <dbReference type="Proteomes" id="UP000287352"/>
    </source>
</evidence>
<dbReference type="RefSeq" id="WP_126581209.1">
    <property type="nucleotide sequence ID" value="NZ_BIFR01000001.1"/>
</dbReference>
<organism evidence="2 3">
    <name type="scientific">Tengunoibacter tsumagoiensis</name>
    <dbReference type="NCBI Taxonomy" id="2014871"/>
    <lineage>
        <taxon>Bacteria</taxon>
        <taxon>Bacillati</taxon>
        <taxon>Chloroflexota</taxon>
        <taxon>Ktedonobacteria</taxon>
        <taxon>Ktedonobacterales</taxon>
        <taxon>Dictyobacteraceae</taxon>
        <taxon>Tengunoibacter</taxon>
    </lineage>
</organism>
<keyword evidence="1" id="KW-1133">Transmembrane helix</keyword>
<keyword evidence="1" id="KW-0812">Transmembrane</keyword>
<dbReference type="Pfam" id="PF10604">
    <property type="entry name" value="Polyketide_cyc2"/>
    <property type="match status" value="1"/>
</dbReference>
<dbReference type="AlphaFoldDB" id="A0A402A3V1"/>
<dbReference type="Gene3D" id="3.30.530.20">
    <property type="match status" value="1"/>
</dbReference>
<sequence length="193" mass="21614">MSRVFVKRDRIVHASPNEVYSILADYKNKRPLMLTPNFQAYMVEKGGKGAGTVVRYTLHAANRVRPYRLTIEEAVPGKVLRERDSNSSLVTTWTVAPKQDGQQTLVRIATEWEGSKGIGGFFERTFAPLGLSRIYDTMLDLLGRIVSAQESERSSNVEEDSTPSERAGVFFLILGIVLAVAFGLSYLQKQSRR</sequence>
<dbReference type="OrthoDB" id="288089at2"/>
<evidence type="ECO:0000256" key="1">
    <source>
        <dbReference type="SAM" id="Phobius"/>
    </source>
</evidence>
<feature type="transmembrane region" description="Helical" evidence="1">
    <location>
        <begin position="167"/>
        <end position="187"/>
    </location>
</feature>
<proteinExistence type="predicted"/>
<accession>A0A402A3V1</accession>
<keyword evidence="3" id="KW-1185">Reference proteome</keyword>
<gene>
    <name evidence="2" type="ORF">KTT_35640</name>
</gene>
<reference evidence="3" key="1">
    <citation type="submission" date="2018-12" db="EMBL/GenBank/DDBJ databases">
        <title>Tengunoibacter tsumagoiensis gen. nov., sp. nov., Dictyobacter kobayashii sp. nov., D. alpinus sp. nov., and D. joshuensis sp. nov. and description of Dictyobacteraceae fam. nov. within the order Ktedonobacterales isolated from Tengu-no-mugimeshi.</title>
        <authorList>
            <person name="Wang C.M."/>
            <person name="Zheng Y."/>
            <person name="Sakai Y."/>
            <person name="Toyoda A."/>
            <person name="Minakuchi Y."/>
            <person name="Abe K."/>
            <person name="Yokota A."/>
            <person name="Yabe S."/>
        </authorList>
    </citation>
    <scope>NUCLEOTIDE SEQUENCE [LARGE SCALE GENOMIC DNA]</scope>
    <source>
        <strain evidence="3">Uno3</strain>
    </source>
</reference>
<dbReference type="EMBL" id="BIFR01000001">
    <property type="protein sequence ID" value="GCE13705.1"/>
    <property type="molecule type" value="Genomic_DNA"/>
</dbReference>
<dbReference type="InterPro" id="IPR019587">
    <property type="entry name" value="Polyketide_cyclase/dehydratase"/>
</dbReference>
<keyword evidence="1" id="KW-0472">Membrane</keyword>
<protein>
    <submittedName>
        <fullName evidence="2">Polyketide cyclase</fullName>
    </submittedName>
</protein>
<name>A0A402A3V1_9CHLR</name>
<comment type="caution">
    <text evidence="2">The sequence shown here is derived from an EMBL/GenBank/DDBJ whole genome shotgun (WGS) entry which is preliminary data.</text>
</comment>
<dbReference type="CDD" id="cd07812">
    <property type="entry name" value="SRPBCC"/>
    <property type="match status" value="1"/>
</dbReference>